<dbReference type="InterPro" id="IPR036188">
    <property type="entry name" value="FAD/NAD-bd_sf"/>
</dbReference>
<comment type="catalytic activity">
    <reaction evidence="3">
        <text>[thioredoxin]-dithiol + NADP(+) = [thioredoxin]-disulfide + NADPH + H(+)</text>
        <dbReference type="Rhea" id="RHEA:20345"/>
        <dbReference type="Rhea" id="RHEA-COMP:10698"/>
        <dbReference type="Rhea" id="RHEA-COMP:10700"/>
        <dbReference type="ChEBI" id="CHEBI:15378"/>
        <dbReference type="ChEBI" id="CHEBI:29950"/>
        <dbReference type="ChEBI" id="CHEBI:50058"/>
        <dbReference type="ChEBI" id="CHEBI:57783"/>
        <dbReference type="ChEBI" id="CHEBI:58349"/>
        <dbReference type="EC" id="1.8.1.9"/>
    </reaction>
</comment>
<dbReference type="SUPFAM" id="SSF51905">
    <property type="entry name" value="FAD/NAD(P)-binding domain"/>
    <property type="match status" value="1"/>
</dbReference>
<dbReference type="EMBL" id="PVUE01000001">
    <property type="protein sequence ID" value="PRZ43916.1"/>
    <property type="molecule type" value="Genomic_DNA"/>
</dbReference>
<evidence type="ECO:0000256" key="3">
    <source>
        <dbReference type="ARBA" id="ARBA00048132"/>
    </source>
</evidence>
<keyword evidence="4" id="KW-0597">Phosphoprotein</keyword>
<dbReference type="AlphaFoldDB" id="A0A2T1A5Q2"/>
<comment type="caution">
    <text evidence="7">The sequence shown here is derived from an EMBL/GenBank/DDBJ whole genome shotgun (WGS) entry which is preliminary data.</text>
</comment>
<feature type="domain" description="Response regulatory" evidence="6">
    <location>
        <begin position="25"/>
        <end position="148"/>
    </location>
</feature>
<proteinExistence type="predicted"/>
<dbReference type="Proteomes" id="UP000237752">
    <property type="component" value="Unassembled WGS sequence"/>
</dbReference>
<dbReference type="GO" id="GO:0000160">
    <property type="term" value="P:phosphorelay signal transduction system"/>
    <property type="evidence" value="ECO:0007669"/>
    <property type="project" value="InterPro"/>
</dbReference>
<keyword evidence="8" id="KW-1185">Reference proteome</keyword>
<dbReference type="InterPro" id="IPR023753">
    <property type="entry name" value="FAD/NAD-binding_dom"/>
</dbReference>
<evidence type="ECO:0000259" key="6">
    <source>
        <dbReference type="PROSITE" id="PS50110"/>
    </source>
</evidence>
<keyword evidence="2" id="KW-0560">Oxidoreductase</keyword>
<dbReference type="PROSITE" id="PS50110">
    <property type="entry name" value="RESPONSE_REGULATORY"/>
    <property type="match status" value="1"/>
</dbReference>
<name>A0A2T1A5Q2_9ACTN</name>
<dbReference type="RefSeq" id="WP_106346987.1">
    <property type="nucleotide sequence ID" value="NZ_PVUE01000001.1"/>
</dbReference>
<dbReference type="SMART" id="SM00448">
    <property type="entry name" value="REC"/>
    <property type="match status" value="1"/>
</dbReference>
<dbReference type="PRINTS" id="PR00469">
    <property type="entry name" value="PNDRDTASEII"/>
</dbReference>
<dbReference type="InterPro" id="IPR011006">
    <property type="entry name" value="CheY-like_superfamily"/>
</dbReference>
<dbReference type="Pfam" id="PF00072">
    <property type="entry name" value="Response_reg"/>
    <property type="match status" value="1"/>
</dbReference>
<accession>A0A2T1A5Q2</accession>
<keyword evidence="1" id="KW-0285">Flavoprotein</keyword>
<dbReference type="Gene3D" id="3.50.50.60">
    <property type="entry name" value="FAD/NAD(P)-binding domain"/>
    <property type="match status" value="2"/>
</dbReference>
<evidence type="ECO:0000256" key="2">
    <source>
        <dbReference type="ARBA" id="ARBA00023002"/>
    </source>
</evidence>
<evidence type="ECO:0000256" key="5">
    <source>
        <dbReference type="SAM" id="MobiDB-lite"/>
    </source>
</evidence>
<feature type="compositionally biased region" description="Polar residues" evidence="5">
    <location>
        <begin position="1"/>
        <end position="19"/>
    </location>
</feature>
<evidence type="ECO:0000256" key="4">
    <source>
        <dbReference type="PROSITE-ProRule" id="PRU00169"/>
    </source>
</evidence>
<evidence type="ECO:0000256" key="1">
    <source>
        <dbReference type="ARBA" id="ARBA00022630"/>
    </source>
</evidence>
<protein>
    <submittedName>
        <fullName evidence="7">Thioredoxin reductase (NADPH)</fullName>
    </submittedName>
</protein>
<dbReference type="Pfam" id="PF07992">
    <property type="entry name" value="Pyr_redox_2"/>
    <property type="match status" value="1"/>
</dbReference>
<sequence length="568" mass="60285">MTAPSSNAAESGADQNSARGSDRPIIVAVDDDPAVLSAVRGDLRRQYGQHYRIMVASGGAEAIELLKELKLRSSPLALVVSDQRMPDVSGFEVLKSARELFVDVRAVLLTAYADTEVAIGAINDLHLDYYILKPWEPPEERLYPVLDDLLEDWHANQQPSRDVTRVVGTKFSAASHAVRDFLQRNQIPMQWLDVASSPEARRLHSATDDAALPLVVTPDGQRLVCPDVATLAAALGQKTRSDTTVFDLAVVGAGPAGLAAAVYGASEGLSTVCLEQSAPGGQAGQSSRIENYLGFPNGIAGGDLARRAVTQARRFQVEVLAPATVTNLDVSGPYPRLDLADGSAITCGAMILASGVDYNSLDVPGASDLEGRGIFYGAALSERDTVVGEQIVVVGGANSAGQAAVFFSEYAAKVTILCRSASLGDKMSAYLIEQIEARPNIEVRCRAQVQKVTGTDRIDTITVSDADGGETTELAASAMFIFIGASPHTGWLPPQIATDRRGFVLTGPALGDRRFATPDGERDPYLYETSVPGVFAVGDVRARSVKRVASAVGEGSVAVQFVHQYLQN</sequence>
<dbReference type="Gene3D" id="3.40.50.2300">
    <property type="match status" value="1"/>
</dbReference>
<dbReference type="PRINTS" id="PR00368">
    <property type="entry name" value="FADPNR"/>
</dbReference>
<dbReference type="SUPFAM" id="SSF52172">
    <property type="entry name" value="CheY-like"/>
    <property type="match status" value="1"/>
</dbReference>
<organism evidence="7 8">
    <name type="scientific">Antricoccus suffuscus</name>
    <dbReference type="NCBI Taxonomy" id="1629062"/>
    <lineage>
        <taxon>Bacteria</taxon>
        <taxon>Bacillati</taxon>
        <taxon>Actinomycetota</taxon>
        <taxon>Actinomycetes</taxon>
        <taxon>Geodermatophilales</taxon>
        <taxon>Antricoccaceae</taxon>
        <taxon>Antricoccus</taxon>
    </lineage>
</organism>
<evidence type="ECO:0000313" key="7">
    <source>
        <dbReference type="EMBL" id="PRZ43916.1"/>
    </source>
</evidence>
<dbReference type="InterPro" id="IPR001789">
    <property type="entry name" value="Sig_transdc_resp-reg_receiver"/>
</dbReference>
<dbReference type="InterPro" id="IPR050097">
    <property type="entry name" value="Ferredoxin-NADP_redctase_2"/>
</dbReference>
<evidence type="ECO:0000313" key="8">
    <source>
        <dbReference type="Proteomes" id="UP000237752"/>
    </source>
</evidence>
<feature type="modified residue" description="4-aspartylphosphate" evidence="4">
    <location>
        <position position="82"/>
    </location>
</feature>
<dbReference type="PANTHER" id="PTHR48105">
    <property type="entry name" value="THIOREDOXIN REDUCTASE 1-RELATED-RELATED"/>
    <property type="match status" value="1"/>
</dbReference>
<dbReference type="OrthoDB" id="109585at2"/>
<reference evidence="7 8" key="1">
    <citation type="submission" date="2018-03" db="EMBL/GenBank/DDBJ databases">
        <title>Genomic Encyclopedia of Archaeal and Bacterial Type Strains, Phase II (KMG-II): from individual species to whole genera.</title>
        <authorList>
            <person name="Goeker M."/>
        </authorList>
    </citation>
    <scope>NUCLEOTIDE SEQUENCE [LARGE SCALE GENOMIC DNA]</scope>
    <source>
        <strain evidence="7 8">DSM 100065</strain>
    </source>
</reference>
<feature type="region of interest" description="Disordered" evidence="5">
    <location>
        <begin position="1"/>
        <end position="23"/>
    </location>
</feature>
<dbReference type="GO" id="GO:0004791">
    <property type="term" value="F:thioredoxin-disulfide reductase (NADPH) activity"/>
    <property type="evidence" value="ECO:0007669"/>
    <property type="project" value="UniProtKB-EC"/>
</dbReference>
<gene>
    <name evidence="7" type="ORF">CLV47_10140</name>
</gene>